<evidence type="ECO:0000313" key="2">
    <source>
        <dbReference type="Proteomes" id="UP000612362"/>
    </source>
</evidence>
<evidence type="ECO:0000313" key="1">
    <source>
        <dbReference type="EMBL" id="GHO48618.1"/>
    </source>
</evidence>
<comment type="caution">
    <text evidence="1">The sequence shown here is derived from an EMBL/GenBank/DDBJ whole genome shotgun (WGS) entry which is preliminary data.</text>
</comment>
<accession>A0A8J3IAB9</accession>
<gene>
    <name evidence="1" type="ORF">KSX_67810</name>
</gene>
<proteinExistence type="predicted"/>
<name>A0A8J3IAB9_9CHLR</name>
<dbReference type="RefSeq" id="WP_220197809.1">
    <property type="nucleotide sequence ID" value="NZ_BNJF01000004.1"/>
</dbReference>
<protein>
    <submittedName>
        <fullName evidence="1">Uncharacterized protein</fullName>
    </submittedName>
</protein>
<keyword evidence="2" id="KW-1185">Reference proteome</keyword>
<dbReference type="EMBL" id="BNJF01000004">
    <property type="protein sequence ID" value="GHO48618.1"/>
    <property type="molecule type" value="Genomic_DNA"/>
</dbReference>
<dbReference type="Proteomes" id="UP000612362">
    <property type="component" value="Unassembled WGS sequence"/>
</dbReference>
<dbReference type="AlphaFoldDB" id="A0A8J3IAB9"/>
<sequence length="100" mass="11366">MSLEQDKAYARAIRERLRRAREASAKKEFDLVNILETLSDGPEGDFMTIFGLKILHGREFPALHKAALDRAGEPELDEQIKKLLKELGEGLGDRFRSIDL</sequence>
<organism evidence="1 2">
    <name type="scientific">Ktedonospora formicarum</name>
    <dbReference type="NCBI Taxonomy" id="2778364"/>
    <lineage>
        <taxon>Bacteria</taxon>
        <taxon>Bacillati</taxon>
        <taxon>Chloroflexota</taxon>
        <taxon>Ktedonobacteria</taxon>
        <taxon>Ktedonobacterales</taxon>
        <taxon>Ktedonobacteraceae</taxon>
        <taxon>Ktedonospora</taxon>
    </lineage>
</organism>
<reference evidence="1" key="1">
    <citation type="submission" date="2020-10" db="EMBL/GenBank/DDBJ databases">
        <title>Taxonomic study of unclassified bacteria belonging to the class Ktedonobacteria.</title>
        <authorList>
            <person name="Yabe S."/>
            <person name="Wang C.M."/>
            <person name="Zheng Y."/>
            <person name="Sakai Y."/>
            <person name="Cavaletti L."/>
            <person name="Monciardini P."/>
            <person name="Donadio S."/>
        </authorList>
    </citation>
    <scope>NUCLEOTIDE SEQUENCE</scope>
    <source>
        <strain evidence="1">SOSP1-1</strain>
    </source>
</reference>